<dbReference type="GO" id="GO:0046872">
    <property type="term" value="F:metal ion binding"/>
    <property type="evidence" value="ECO:0007669"/>
    <property type="project" value="InterPro"/>
</dbReference>
<keyword evidence="6 11" id="KW-0067">ATP-binding</keyword>
<dbReference type="Gene3D" id="3.90.600.10">
    <property type="entry name" value="Phosphoribosylglycinamide synthetase, C-terminal domain"/>
    <property type="match status" value="1"/>
</dbReference>
<gene>
    <name evidence="10" type="primary">purD</name>
    <name evidence="13" type="ORF">UBAL3_95680035</name>
</gene>
<dbReference type="SMART" id="SM01210">
    <property type="entry name" value="GARS_C"/>
    <property type="match status" value="1"/>
</dbReference>
<dbReference type="Pfam" id="PF02844">
    <property type="entry name" value="GARS_N"/>
    <property type="match status" value="1"/>
</dbReference>
<dbReference type="SUPFAM" id="SSF51246">
    <property type="entry name" value="Rudiment single hybrid motif"/>
    <property type="match status" value="1"/>
</dbReference>
<dbReference type="InterPro" id="IPR000115">
    <property type="entry name" value="PRibGlycinamide_synth"/>
</dbReference>
<dbReference type="SUPFAM" id="SSF52440">
    <property type="entry name" value="PreATP-grasp domain"/>
    <property type="match status" value="1"/>
</dbReference>
<evidence type="ECO:0000256" key="5">
    <source>
        <dbReference type="ARBA" id="ARBA00022755"/>
    </source>
</evidence>
<dbReference type="GO" id="GO:0009113">
    <property type="term" value="P:purine nucleobase biosynthetic process"/>
    <property type="evidence" value="ECO:0007669"/>
    <property type="project" value="InterPro"/>
</dbReference>
<dbReference type="InterPro" id="IPR011761">
    <property type="entry name" value="ATP-grasp"/>
</dbReference>
<dbReference type="GO" id="GO:0005524">
    <property type="term" value="F:ATP binding"/>
    <property type="evidence" value="ECO:0007669"/>
    <property type="project" value="UniProtKB-UniRule"/>
</dbReference>
<evidence type="ECO:0000256" key="1">
    <source>
        <dbReference type="ARBA" id="ARBA00005174"/>
    </source>
</evidence>
<dbReference type="Pfam" id="PF02843">
    <property type="entry name" value="GARS_C"/>
    <property type="match status" value="1"/>
</dbReference>
<comment type="pathway">
    <text evidence="1 10">Purine metabolism; IMP biosynthesis via de novo pathway; N(1)-(5-phospho-D-ribosyl)glycinamide from 5-phospho-alpha-D-ribose 1-diphosphate: step 2/2.</text>
</comment>
<evidence type="ECO:0000313" key="13">
    <source>
        <dbReference type="EMBL" id="EES51598.1"/>
    </source>
</evidence>
<evidence type="ECO:0000256" key="11">
    <source>
        <dbReference type="PROSITE-ProRule" id="PRU00409"/>
    </source>
</evidence>
<dbReference type="SMART" id="SM01209">
    <property type="entry name" value="GARS_A"/>
    <property type="match status" value="1"/>
</dbReference>
<sequence length="432" mass="45367">MEKTVGVIGSGGREHALVSALRRSRTKSRLILFPGNDGMEGGERAPALPEDPRLAAKAIADAGCGLVVVGPEKPLMEGLVDACLERGISVVGPTARAARIEGSKTFAKALMERAGIPTAPWKTVTSREEAEDCRKRWGLPLVLKADGLAQGKGVAVVSSREEWDEALGRYLDRREVPGGEVVFIEKALSGPEVSFIVATDGKTFVPFPTARDFKRIGAGDKGPNTGGMGVLTPVPGWSARNQEKACEIIERALWGLAKAGAPFSGFLYAGLMMTEEGPSVLEFNARMGDPEAQILFESLGEAALPLMEEIAAGDLKKHWTIAPSPRVGVVLASAGYPDKPTTGDPIEGLPPAGTEFPDGALYFAGVERKNGVLCSSGGRVLTAVGRGETLARAREAAYRIMGTIRLKGGQVRPDIALRETAGDGDQKSGGGG</sequence>
<dbReference type="NCBIfam" id="TIGR00877">
    <property type="entry name" value="purD"/>
    <property type="match status" value="1"/>
</dbReference>
<accession>C6I0E3</accession>
<evidence type="ECO:0000256" key="6">
    <source>
        <dbReference type="ARBA" id="ARBA00022840"/>
    </source>
</evidence>
<name>C6I0E3_9BACT</name>
<dbReference type="InterPro" id="IPR011054">
    <property type="entry name" value="Rudment_hybrid_motif"/>
</dbReference>
<keyword evidence="4 11" id="KW-0547">Nucleotide-binding</keyword>
<evidence type="ECO:0000313" key="14">
    <source>
        <dbReference type="Proteomes" id="UP000009374"/>
    </source>
</evidence>
<dbReference type="InterPro" id="IPR016185">
    <property type="entry name" value="PreATP-grasp_dom_sf"/>
</dbReference>
<dbReference type="Gene3D" id="3.40.50.20">
    <property type="match status" value="1"/>
</dbReference>
<evidence type="ECO:0000256" key="10">
    <source>
        <dbReference type="HAMAP-Rule" id="MF_00138"/>
    </source>
</evidence>
<dbReference type="SUPFAM" id="SSF56059">
    <property type="entry name" value="Glutathione synthetase ATP-binding domain-like"/>
    <property type="match status" value="1"/>
</dbReference>
<dbReference type="HAMAP" id="MF_00138">
    <property type="entry name" value="GARS"/>
    <property type="match status" value="1"/>
</dbReference>
<keyword evidence="5 10" id="KW-0658">Purine biosynthesis</keyword>
<evidence type="ECO:0000256" key="8">
    <source>
        <dbReference type="ARBA" id="ARBA00042242"/>
    </source>
</evidence>
<dbReference type="GO" id="GO:0006189">
    <property type="term" value="P:'de novo' IMP biosynthetic process"/>
    <property type="evidence" value="ECO:0007669"/>
    <property type="project" value="UniProtKB-UniRule"/>
</dbReference>
<dbReference type="GO" id="GO:0004637">
    <property type="term" value="F:phosphoribosylamine-glycine ligase activity"/>
    <property type="evidence" value="ECO:0007669"/>
    <property type="project" value="UniProtKB-UniRule"/>
</dbReference>
<proteinExistence type="inferred from homology"/>
<evidence type="ECO:0000256" key="2">
    <source>
        <dbReference type="ARBA" id="ARBA00013255"/>
    </source>
</evidence>
<dbReference type="InterPro" id="IPR020562">
    <property type="entry name" value="PRibGlycinamide_synth_N"/>
</dbReference>
<keyword evidence="3 10" id="KW-0436">Ligase</keyword>
<comment type="catalytic activity">
    <reaction evidence="10">
        <text>5-phospho-beta-D-ribosylamine + glycine + ATP = N(1)-(5-phospho-beta-D-ribosyl)glycinamide + ADP + phosphate + H(+)</text>
        <dbReference type="Rhea" id="RHEA:17453"/>
        <dbReference type="ChEBI" id="CHEBI:15378"/>
        <dbReference type="ChEBI" id="CHEBI:30616"/>
        <dbReference type="ChEBI" id="CHEBI:43474"/>
        <dbReference type="ChEBI" id="CHEBI:57305"/>
        <dbReference type="ChEBI" id="CHEBI:58681"/>
        <dbReference type="ChEBI" id="CHEBI:143788"/>
        <dbReference type="ChEBI" id="CHEBI:456216"/>
        <dbReference type="EC" id="6.3.4.13"/>
    </reaction>
</comment>
<evidence type="ECO:0000256" key="9">
    <source>
        <dbReference type="ARBA" id="ARBA00042864"/>
    </source>
</evidence>
<dbReference type="InterPro" id="IPR020561">
    <property type="entry name" value="PRibGlycinamid_synth_ATP-grasp"/>
</dbReference>
<dbReference type="EC" id="6.3.4.13" evidence="2 10"/>
<evidence type="ECO:0000259" key="12">
    <source>
        <dbReference type="PROSITE" id="PS50975"/>
    </source>
</evidence>
<reference evidence="13 14" key="1">
    <citation type="journal article" date="2009" name="Appl. Environ. Microbiol.">
        <title>Community genomic and proteomic analyses of chemoautotrophic iron-oxidizing "Leptospirillum rubarum" (Group II) and "Leptospirillum ferrodiazotrophum" (Group III) bacteria in acid mine drainage biofilms.</title>
        <authorList>
            <person name="Goltsman D.S."/>
            <person name="Denef V.J."/>
            <person name="Singer S.W."/>
            <person name="VerBerkmoes N.C."/>
            <person name="Lefsrud M."/>
            <person name="Mueller R.S."/>
            <person name="Dick G.J."/>
            <person name="Sun C.L."/>
            <person name="Wheeler K.E."/>
            <person name="Zemla A."/>
            <person name="Baker B.J."/>
            <person name="Hauser L."/>
            <person name="Land M."/>
            <person name="Shah M.B."/>
            <person name="Thelen M.P."/>
            <person name="Hettich R.L."/>
            <person name="Banfield J.F."/>
        </authorList>
    </citation>
    <scope>NUCLEOTIDE SEQUENCE [LARGE SCALE GENOMIC DNA]</scope>
</reference>
<dbReference type="PANTHER" id="PTHR43472:SF1">
    <property type="entry name" value="PHOSPHORIBOSYLAMINE--GLYCINE LIGASE, CHLOROPLASTIC"/>
    <property type="match status" value="1"/>
</dbReference>
<dbReference type="UniPathway" id="UPA00074">
    <property type="reaction ID" value="UER00125"/>
</dbReference>
<dbReference type="PANTHER" id="PTHR43472">
    <property type="entry name" value="PHOSPHORIBOSYLAMINE--GLYCINE LIGASE"/>
    <property type="match status" value="1"/>
</dbReference>
<dbReference type="InterPro" id="IPR020560">
    <property type="entry name" value="PRibGlycinamide_synth_C-dom"/>
</dbReference>
<protein>
    <recommendedName>
        <fullName evidence="2 10">Phosphoribosylamine--glycine ligase</fullName>
        <ecNumber evidence="2 10">6.3.4.13</ecNumber>
    </recommendedName>
    <alternativeName>
        <fullName evidence="10">GARS</fullName>
    </alternativeName>
    <alternativeName>
        <fullName evidence="8 10">Glycinamide ribonucleotide synthetase</fullName>
    </alternativeName>
    <alternativeName>
        <fullName evidence="9 10">Phosphoribosylglycinamide synthetase</fullName>
    </alternativeName>
</protein>
<dbReference type="EMBL" id="GG693887">
    <property type="protein sequence ID" value="EES51598.1"/>
    <property type="molecule type" value="Genomic_DNA"/>
</dbReference>
<evidence type="ECO:0000256" key="7">
    <source>
        <dbReference type="ARBA" id="ARBA00038345"/>
    </source>
</evidence>
<evidence type="ECO:0000256" key="4">
    <source>
        <dbReference type="ARBA" id="ARBA00022741"/>
    </source>
</evidence>
<dbReference type="Gene3D" id="3.30.1490.20">
    <property type="entry name" value="ATP-grasp fold, A domain"/>
    <property type="match status" value="1"/>
</dbReference>
<dbReference type="Pfam" id="PF01071">
    <property type="entry name" value="GARS_A"/>
    <property type="match status" value="1"/>
</dbReference>
<dbReference type="PROSITE" id="PS50975">
    <property type="entry name" value="ATP_GRASP"/>
    <property type="match status" value="1"/>
</dbReference>
<comment type="similarity">
    <text evidence="7 10">Belongs to the GARS family.</text>
</comment>
<dbReference type="AlphaFoldDB" id="C6I0E3"/>
<dbReference type="Gene3D" id="3.30.470.20">
    <property type="entry name" value="ATP-grasp fold, B domain"/>
    <property type="match status" value="1"/>
</dbReference>
<dbReference type="Proteomes" id="UP000009374">
    <property type="component" value="Unassembled WGS sequence"/>
</dbReference>
<evidence type="ECO:0000256" key="3">
    <source>
        <dbReference type="ARBA" id="ARBA00022598"/>
    </source>
</evidence>
<dbReference type="InterPro" id="IPR037123">
    <property type="entry name" value="PRibGlycinamide_synth_C_sf"/>
</dbReference>
<keyword evidence="14" id="KW-1185">Reference proteome</keyword>
<dbReference type="InterPro" id="IPR013815">
    <property type="entry name" value="ATP_grasp_subdomain_1"/>
</dbReference>
<feature type="domain" description="ATP-grasp" evidence="12">
    <location>
        <begin position="108"/>
        <end position="312"/>
    </location>
</feature>
<organism evidence="13 14">
    <name type="scientific">Leptospirillum ferrodiazotrophum</name>
    <dbReference type="NCBI Taxonomy" id="412449"/>
    <lineage>
        <taxon>Bacteria</taxon>
        <taxon>Pseudomonadati</taxon>
        <taxon>Nitrospirota</taxon>
        <taxon>Nitrospiria</taxon>
        <taxon>Nitrospirales</taxon>
        <taxon>Nitrospiraceae</taxon>
        <taxon>Leptospirillum</taxon>
    </lineage>
</organism>